<dbReference type="PROSITE" id="PS51318">
    <property type="entry name" value="TAT"/>
    <property type="match status" value="1"/>
</dbReference>
<accession>A0A1S7LLN0</accession>
<feature type="compositionally biased region" description="Low complexity" evidence="1">
    <location>
        <begin position="49"/>
        <end position="58"/>
    </location>
</feature>
<proteinExistence type="predicted"/>
<feature type="region of interest" description="Disordered" evidence="1">
    <location>
        <begin position="29"/>
        <end position="61"/>
    </location>
</feature>
<dbReference type="AlphaFoldDB" id="A0A1S7LLN0"/>
<dbReference type="PANTHER" id="PTHR37310">
    <property type="entry name" value="CYTOPLASMIC PROTEIN-RELATED"/>
    <property type="match status" value="1"/>
</dbReference>
<protein>
    <submittedName>
        <fullName evidence="2">Uncharacterized protein</fullName>
    </submittedName>
</protein>
<dbReference type="InterPro" id="IPR005560">
    <property type="entry name" value="Csp_YhjQ"/>
</dbReference>
<dbReference type="Gene3D" id="1.20.1270.360">
    <property type="match status" value="1"/>
</dbReference>
<dbReference type="Pfam" id="PF03860">
    <property type="entry name" value="Csp"/>
    <property type="match status" value="1"/>
</dbReference>
<dbReference type="InterPro" id="IPR030913">
    <property type="entry name" value="Csp1_Cys_rich"/>
</dbReference>
<dbReference type="NCBIfam" id="TIGR04401">
    <property type="entry name" value="TAT_Cys_rich"/>
    <property type="match status" value="1"/>
</dbReference>
<dbReference type="EMBL" id="LO017727">
    <property type="protein sequence ID" value="CRH07034.1"/>
    <property type="molecule type" value="Genomic_DNA"/>
</dbReference>
<dbReference type="InterPro" id="IPR006311">
    <property type="entry name" value="TAT_signal"/>
</dbReference>
<evidence type="ECO:0000256" key="1">
    <source>
        <dbReference type="SAM" id="MobiDB-lite"/>
    </source>
</evidence>
<evidence type="ECO:0000313" key="2">
    <source>
        <dbReference type="EMBL" id="CRH07034.1"/>
    </source>
</evidence>
<dbReference type="PANTHER" id="PTHR37310:SF1">
    <property type="entry name" value="CYTOPLASMIC PROTEIN"/>
    <property type="match status" value="1"/>
</dbReference>
<sequence length="174" mass="18208">MSTETTTDSPLSRRSLLLSGATAAATMTLAQSAQASSHGGHDHHKMHAGHGNSHAGHGYTPPNAQVQALIDGAMDCQKDGQACIEHCVQLLKGGDLSMGECLDRAQEMLVMCTAMGRLAGFQSAHLKKVVSLCIDICSDCKVACEKHADKHAECRACAKSCDACIKAAKAYLAA</sequence>
<reference evidence="2" key="1">
    <citation type="submission" date="2015-04" db="EMBL/GenBank/DDBJ databases">
        <authorList>
            <person name="Syromyatnikov M.Y."/>
            <person name="Popov V.N."/>
        </authorList>
    </citation>
    <scope>NUCLEOTIDE SEQUENCE</scope>
    <source>
        <strain evidence="2">MO-1</strain>
    </source>
</reference>
<gene>
    <name evidence="2" type="ORF">MAGMO_2887</name>
</gene>
<organism evidence="2">
    <name type="scientific">Magnetococcus massalia (strain MO-1)</name>
    <dbReference type="NCBI Taxonomy" id="451514"/>
    <lineage>
        <taxon>Bacteria</taxon>
        <taxon>Pseudomonadati</taxon>
        <taxon>Pseudomonadota</taxon>
        <taxon>Magnetococcia</taxon>
        <taxon>Magnetococcales</taxon>
        <taxon>Magnetococcaceae</taxon>
        <taxon>Magnetococcus</taxon>
    </lineage>
</organism>
<name>A0A1S7LLN0_MAGMO</name>